<dbReference type="PROSITE" id="PS51257">
    <property type="entry name" value="PROKAR_LIPOPROTEIN"/>
    <property type="match status" value="1"/>
</dbReference>
<evidence type="ECO:0000256" key="2">
    <source>
        <dbReference type="SAM" id="SignalP"/>
    </source>
</evidence>
<evidence type="ECO:0000313" key="4">
    <source>
        <dbReference type="Proteomes" id="UP001607125"/>
    </source>
</evidence>
<proteinExistence type="predicted"/>
<feature type="signal peptide" evidence="2">
    <location>
        <begin position="1"/>
        <end position="19"/>
    </location>
</feature>
<protein>
    <recommendedName>
        <fullName evidence="5">Dystroglycan-type cadherin-like domain-containing protein</fullName>
    </recommendedName>
</protein>
<keyword evidence="4" id="KW-1185">Reference proteome</keyword>
<comment type="caution">
    <text evidence="3">The sequence shown here is derived from an EMBL/GenBank/DDBJ whole genome shotgun (WGS) entry which is preliminary data.</text>
</comment>
<dbReference type="EMBL" id="JBIHSF010000004">
    <property type="protein sequence ID" value="MFH0259452.1"/>
    <property type="molecule type" value="Genomic_DNA"/>
</dbReference>
<organism evidence="3 4">
    <name type="scientific">Vibrio barjaei</name>
    <dbReference type="NCBI Taxonomy" id="1676683"/>
    <lineage>
        <taxon>Bacteria</taxon>
        <taxon>Pseudomonadati</taxon>
        <taxon>Pseudomonadota</taxon>
        <taxon>Gammaproteobacteria</taxon>
        <taxon>Vibrionales</taxon>
        <taxon>Vibrionaceae</taxon>
        <taxon>Vibrio</taxon>
    </lineage>
</organism>
<feature type="region of interest" description="Disordered" evidence="1">
    <location>
        <begin position="21"/>
        <end position="56"/>
    </location>
</feature>
<evidence type="ECO:0008006" key="5">
    <source>
        <dbReference type="Google" id="ProtNLM"/>
    </source>
</evidence>
<evidence type="ECO:0000313" key="3">
    <source>
        <dbReference type="EMBL" id="MFH0259452.1"/>
    </source>
</evidence>
<feature type="compositionally biased region" description="Gly residues" evidence="1">
    <location>
        <begin position="21"/>
        <end position="35"/>
    </location>
</feature>
<sequence>MNIKYIALLITLGTLSACGGGGGGGGGDSSGGGSTGNTTDAAPEPAPAPPPATVSVTRTMDDLSIPDTLDYKPIEDYSLDIDASSDVTGRAFASVYTEYEDDGSGVLTPVYDSKIASTSLSNGSAQIDFSAAEHVDAFLVEIWTYDGNPPAQKLVSASSSNLAW</sequence>
<evidence type="ECO:0000256" key="1">
    <source>
        <dbReference type="SAM" id="MobiDB-lite"/>
    </source>
</evidence>
<dbReference type="RefSeq" id="WP_063603560.1">
    <property type="nucleotide sequence ID" value="NZ_JAPQMW010000052.1"/>
</dbReference>
<feature type="chain" id="PRO_5046323799" description="Dystroglycan-type cadherin-like domain-containing protein" evidence="2">
    <location>
        <begin position="20"/>
        <end position="164"/>
    </location>
</feature>
<dbReference type="Proteomes" id="UP001607125">
    <property type="component" value="Unassembled WGS sequence"/>
</dbReference>
<name>A0ABW7ICY9_9VIBR</name>
<keyword evidence="2" id="KW-0732">Signal</keyword>
<gene>
    <name evidence="3" type="ORF">ACGRH2_03205</name>
</gene>
<accession>A0ABW7ICY9</accession>
<reference evidence="3 4" key="1">
    <citation type="submission" date="2024-10" db="EMBL/GenBank/DDBJ databases">
        <authorList>
            <person name="Yibar A."/>
            <person name="Saticioglu I.B."/>
            <person name="Duman M."/>
            <person name="Ajmi N."/>
            <person name="Gurler F."/>
            <person name="Ay H."/>
            <person name="Onuk E."/>
            <person name="Guler S."/>
            <person name="Romalde J.L."/>
        </authorList>
    </citation>
    <scope>NUCLEOTIDE SEQUENCE [LARGE SCALE GENOMIC DNA]</scope>
    <source>
        <strain evidence="3 4">1-TCBS-B</strain>
    </source>
</reference>